<gene>
    <name evidence="1" type="ORF">OM075_20570</name>
</gene>
<protein>
    <submittedName>
        <fullName evidence="1">Uncharacterized protein</fullName>
    </submittedName>
</protein>
<dbReference type="AlphaFoldDB" id="A0AAE3M8H2"/>
<dbReference type="Proteomes" id="UP001209229">
    <property type="component" value="Unassembled WGS sequence"/>
</dbReference>
<organism evidence="1 2">
    <name type="scientific">Plebeiibacterium sediminum</name>
    <dbReference type="NCBI Taxonomy" id="2992112"/>
    <lineage>
        <taxon>Bacteria</taxon>
        <taxon>Pseudomonadati</taxon>
        <taxon>Bacteroidota</taxon>
        <taxon>Bacteroidia</taxon>
        <taxon>Marinilabiliales</taxon>
        <taxon>Marinilabiliaceae</taxon>
        <taxon>Plebeiibacterium</taxon>
    </lineage>
</organism>
<dbReference type="EMBL" id="JAPDPJ010000069">
    <property type="protein sequence ID" value="MCW3788877.1"/>
    <property type="molecule type" value="Genomic_DNA"/>
</dbReference>
<keyword evidence="2" id="KW-1185">Reference proteome</keyword>
<accession>A0AAE3M8H2</accession>
<proteinExistence type="predicted"/>
<reference evidence="1" key="1">
    <citation type="submission" date="2022-10" db="EMBL/GenBank/DDBJ databases">
        <authorList>
            <person name="Yu W.X."/>
        </authorList>
    </citation>
    <scope>NUCLEOTIDE SEQUENCE</scope>
    <source>
        <strain evidence="1">AAT</strain>
    </source>
</reference>
<evidence type="ECO:0000313" key="2">
    <source>
        <dbReference type="Proteomes" id="UP001209229"/>
    </source>
</evidence>
<sequence>MFHKEFIRDRMLKEVAQMWHMEGHVNHDNFDPLVNMLVTALSSESELIYKEIYRTQERVAGSLLSKLIPYVNKGVQPAHSIVLLNPGESYVEFPGHTELTTQVRSASNDLINIHFATAQSVNLIKGGVVKMHSLGQSFEVVDYRFKVKCEAVFSDSRFIKDTQLKIDVRYDGGSFDLEWIPVFFDLRVPGITKEMFYTKLKHAKFFINNILVSVVADKYNEELLEEENVLINLENTVNEFYKHQYFKLEIPEQLKVDPVDVSYEYEKRSHIFTITVDFGGFIHPDVFKELFCFVNTVPVINIRKHSKVFKGRNDFSVFQLLQEDSFYCIKSVCSDTGKYYHMYNGGEVGVGREGTYLLRKEEVEGLTAKGAKEIIDYLVGVMRNENAVLLNVARGNFLNDIKLLKQITTKLQHTISESDNKGDSTYIFLADEQAPDYVFIDYYTTKGNSLTGIKVNTPVFAVKGVMLKQQGNFTLTPLSGGRDALKDEEFINEVRHAMLSGGRIVTSRDVSSLIYKHYRDFVVDLSIEKGMMESVDLKRGFVRTIDIKVKTNGNLSGEDCSSIGKIVLSELRERGSEVFPYRLIVDQKEILK</sequence>
<comment type="caution">
    <text evidence="1">The sequence shown here is derived from an EMBL/GenBank/DDBJ whole genome shotgun (WGS) entry which is preliminary data.</text>
</comment>
<evidence type="ECO:0000313" key="1">
    <source>
        <dbReference type="EMBL" id="MCW3788877.1"/>
    </source>
</evidence>
<name>A0AAE3M8H2_9BACT</name>
<dbReference type="RefSeq" id="WP_301192433.1">
    <property type="nucleotide sequence ID" value="NZ_JAPDPJ010000069.1"/>
</dbReference>